<proteinExistence type="predicted"/>
<organism evidence="1 2">
    <name type="scientific">Parelaphostrongylus tenuis</name>
    <name type="common">Meningeal worm</name>
    <dbReference type="NCBI Taxonomy" id="148309"/>
    <lineage>
        <taxon>Eukaryota</taxon>
        <taxon>Metazoa</taxon>
        <taxon>Ecdysozoa</taxon>
        <taxon>Nematoda</taxon>
        <taxon>Chromadorea</taxon>
        <taxon>Rhabditida</taxon>
        <taxon>Rhabditina</taxon>
        <taxon>Rhabditomorpha</taxon>
        <taxon>Strongyloidea</taxon>
        <taxon>Metastrongylidae</taxon>
        <taxon>Parelaphostrongylus</taxon>
    </lineage>
</organism>
<evidence type="ECO:0000313" key="1">
    <source>
        <dbReference type="EMBL" id="KAJ1367044.1"/>
    </source>
</evidence>
<dbReference type="AlphaFoldDB" id="A0AAD5R078"/>
<gene>
    <name evidence="1" type="ORF">KIN20_027884</name>
</gene>
<keyword evidence="2" id="KW-1185">Reference proteome</keyword>
<dbReference type="Proteomes" id="UP001196413">
    <property type="component" value="Unassembled WGS sequence"/>
</dbReference>
<evidence type="ECO:0000313" key="2">
    <source>
        <dbReference type="Proteomes" id="UP001196413"/>
    </source>
</evidence>
<feature type="non-terminal residue" evidence="1">
    <location>
        <position position="77"/>
    </location>
</feature>
<comment type="caution">
    <text evidence="1">The sequence shown here is derived from an EMBL/GenBank/DDBJ whole genome shotgun (WGS) entry which is preliminary data.</text>
</comment>
<protein>
    <submittedName>
        <fullName evidence="1">Uncharacterized protein</fullName>
    </submittedName>
</protein>
<reference evidence="1" key="1">
    <citation type="submission" date="2021-06" db="EMBL/GenBank/DDBJ databases">
        <title>Parelaphostrongylus tenuis whole genome reference sequence.</title>
        <authorList>
            <person name="Garwood T.J."/>
            <person name="Larsen P.A."/>
            <person name="Fountain-Jones N.M."/>
            <person name="Garbe J.R."/>
            <person name="Macchietto M.G."/>
            <person name="Kania S.A."/>
            <person name="Gerhold R.W."/>
            <person name="Richards J.E."/>
            <person name="Wolf T.M."/>
        </authorList>
    </citation>
    <scope>NUCLEOTIDE SEQUENCE</scope>
    <source>
        <strain evidence="1">MNPRO001-30</strain>
        <tissue evidence="1">Meninges</tissue>
    </source>
</reference>
<accession>A0AAD5R078</accession>
<name>A0AAD5R078_PARTN</name>
<dbReference type="EMBL" id="JAHQIW010005753">
    <property type="protein sequence ID" value="KAJ1367044.1"/>
    <property type="molecule type" value="Genomic_DNA"/>
</dbReference>
<sequence length="77" mass="8880">MFVTGLFVVKIIEEGIGRFCGREEEEYVCLCIIIEHYKEIDDSPYSWCFFRNVRRTHLATSVSSASNLEAAFAEHQS</sequence>